<evidence type="ECO:0000256" key="1">
    <source>
        <dbReference type="ARBA" id="ARBA00038308"/>
    </source>
</evidence>
<dbReference type="RefSeq" id="WP_061525340.1">
    <property type="nucleotide sequence ID" value="NZ_JRHX01000082.1"/>
</dbReference>
<dbReference type="PANTHER" id="PTHR37528">
    <property type="entry name" value="UPF0149 PROTEIN YGFB"/>
    <property type="match status" value="1"/>
</dbReference>
<dbReference type="PANTHER" id="PTHR37528:SF1">
    <property type="entry name" value="UPF0149 PROTEIN YGFB"/>
    <property type="match status" value="1"/>
</dbReference>
<dbReference type="SUPFAM" id="SSF101327">
    <property type="entry name" value="YgfB-like"/>
    <property type="match status" value="1"/>
</dbReference>
<dbReference type="InterPro" id="IPR036255">
    <property type="entry name" value="YgfB-like_sf"/>
</dbReference>
<sequence length="211" mass="23438">MQDDISGWTEWNAHFDGIEEISSPSELHGLLTGIVCVTQAPTSDEWSQILNTLNVPVLQPEALESLTDEAEDVAHALSDDELDYLPMLPDDSHLLVDRVQALADWCAGVVLGFGLASGHIRGEEQELIEHLQDVAAVEFEDSDNDEEGEESYQELYEFVRLIPVSLSIGRTKIPVSESSLLKNFHAKSRNQDNQTADPQTVVEMFTPHRPS</sequence>
<dbReference type="PATRIC" id="fig|52133.19.peg.2737"/>
<proteinExistence type="inferred from homology"/>
<name>A0A150HRP0_9GAMM</name>
<evidence type="ECO:0000313" key="2">
    <source>
        <dbReference type="EMBL" id="KXZ68935.1"/>
    </source>
</evidence>
<comment type="caution">
    <text evidence="2">The sequence shown here is derived from an EMBL/GenBank/DDBJ whole genome shotgun (WGS) entry which is preliminary data.</text>
</comment>
<dbReference type="InterPro" id="IPR011978">
    <property type="entry name" value="YgfB-like"/>
</dbReference>
<dbReference type="Gene3D" id="1.20.120.740">
    <property type="entry name" value="YgfB uncharacterised protein family UPF0149, PF03695"/>
    <property type="match status" value="1"/>
</dbReference>
<protein>
    <recommendedName>
        <fullName evidence="4">YecA family protein</fullName>
    </recommendedName>
</protein>
<organism evidence="2 3">
    <name type="scientific">Acinetobacter venetianus</name>
    <dbReference type="NCBI Taxonomy" id="52133"/>
    <lineage>
        <taxon>Bacteria</taxon>
        <taxon>Pseudomonadati</taxon>
        <taxon>Pseudomonadota</taxon>
        <taxon>Gammaproteobacteria</taxon>
        <taxon>Moraxellales</taxon>
        <taxon>Moraxellaceae</taxon>
        <taxon>Acinetobacter</taxon>
    </lineage>
</organism>
<comment type="similarity">
    <text evidence="1">Belongs to the UPF0149 family.</text>
</comment>
<dbReference type="Proteomes" id="UP000075544">
    <property type="component" value="Unassembled WGS sequence"/>
</dbReference>
<dbReference type="AlphaFoldDB" id="A0A150HRP0"/>
<evidence type="ECO:0000313" key="3">
    <source>
        <dbReference type="Proteomes" id="UP000075544"/>
    </source>
</evidence>
<dbReference type="Pfam" id="PF03695">
    <property type="entry name" value="UPF0149"/>
    <property type="match status" value="1"/>
</dbReference>
<evidence type="ECO:0008006" key="4">
    <source>
        <dbReference type="Google" id="ProtNLM"/>
    </source>
</evidence>
<dbReference type="GO" id="GO:0005829">
    <property type="term" value="C:cytosol"/>
    <property type="evidence" value="ECO:0007669"/>
    <property type="project" value="TreeGrafter"/>
</dbReference>
<dbReference type="EMBL" id="JRHX01000082">
    <property type="protein sequence ID" value="KXZ68935.1"/>
    <property type="molecule type" value="Genomic_DNA"/>
</dbReference>
<accession>A0A150HRP0</accession>
<reference evidence="2 3" key="1">
    <citation type="journal article" date="2016" name="Sci. Rep.">
        <title>Genomic and phenotypic characterization of the species Acinetobacter venetianus.</title>
        <authorList>
            <person name="Fondi M."/>
            <person name="Maida I."/>
            <person name="Perrin E."/>
            <person name="Orlandini V."/>
            <person name="La Torre L."/>
            <person name="Bosi E."/>
            <person name="Negroni A."/>
            <person name="Zanaroli G."/>
            <person name="Fava F."/>
            <person name="Decorosi F."/>
            <person name="Giovannetti L."/>
            <person name="Viti C."/>
            <person name="Vaneechoutte M."/>
            <person name="Dijkshoorn L."/>
            <person name="Fani R."/>
        </authorList>
    </citation>
    <scope>NUCLEOTIDE SEQUENCE [LARGE SCALE GENOMIC DNA]</scope>
    <source>
        <strain evidence="2 3">LUH13518</strain>
    </source>
</reference>
<gene>
    <name evidence="2" type="ORF">AVENLUH13518_02701</name>
</gene>